<reference evidence="1 2" key="1">
    <citation type="journal article" date="2019" name="Int. J. Syst. Evol. Microbiol.">
        <title>The Global Catalogue of Microorganisms (GCM) 10K type strain sequencing project: providing services to taxonomists for standard genome sequencing and annotation.</title>
        <authorList>
            <consortium name="The Broad Institute Genomics Platform"/>
            <consortium name="The Broad Institute Genome Sequencing Center for Infectious Disease"/>
            <person name="Wu L."/>
            <person name="Ma J."/>
        </authorList>
    </citation>
    <scope>NUCLEOTIDE SEQUENCE [LARGE SCALE GENOMIC DNA]</scope>
    <source>
        <strain evidence="1 2">JCM 11756</strain>
    </source>
</reference>
<keyword evidence="2" id="KW-1185">Reference proteome</keyword>
<comment type="caution">
    <text evidence="1">The sequence shown here is derived from an EMBL/GenBank/DDBJ whole genome shotgun (WGS) entry which is preliminary data.</text>
</comment>
<organism evidence="1 2">
    <name type="scientific">Streptomyces thermospinosisporus</name>
    <dbReference type="NCBI Taxonomy" id="161482"/>
    <lineage>
        <taxon>Bacteria</taxon>
        <taxon>Bacillati</taxon>
        <taxon>Actinomycetota</taxon>
        <taxon>Actinomycetes</taxon>
        <taxon>Kitasatosporales</taxon>
        <taxon>Streptomycetaceae</taxon>
        <taxon>Streptomyces</taxon>
    </lineage>
</organism>
<protein>
    <submittedName>
        <fullName evidence="1">Uncharacterized protein</fullName>
    </submittedName>
</protein>
<sequence length="435" mass="47762">MLIDQQAPGNSVHVALGGQVSRELAERPEWLRLCADVRESAPHEKILEDLSHARSTLLHAGVSEDLLNGIATGLRHASWDDAVEAFARSQGQQVNFYLGPMRAAEAGPSKTGLFLLERRPNSAETVSMLEQATERIGKAMFGAPCSFMGRHVEFYDLTAAVGPLADARASAIALFTPFYFGGWTDSARQQENRRSLLLHNVVRSRFERLTRPLVDGLHIDSRPSALCDASDEELEDAFTLWLTLHEMMHASGPMPLFAEPGHKLDLGMDYGPIEEMRVDMSAFIALGILEGELGERATLAQELIVAERLLRSIRVGNALAPEANGIGKSLDGEHGCFWGATLHAADALRAVDGEIYLAWKEAHAAIREVLTEIYSGEAAARVANDAPTLLKNKAAQIRQRLFTKKGEDYALPAALDDHYHRLHAPDRMSLTFPDC</sequence>
<proteinExistence type="predicted"/>
<name>A0ABN1YKU4_9ACTN</name>
<dbReference type="Proteomes" id="UP001500973">
    <property type="component" value="Unassembled WGS sequence"/>
</dbReference>
<gene>
    <name evidence="1" type="ORF">GCM10009601_09830</name>
</gene>
<evidence type="ECO:0000313" key="1">
    <source>
        <dbReference type="EMBL" id="GAA1416841.1"/>
    </source>
</evidence>
<dbReference type="RefSeq" id="WP_344010292.1">
    <property type="nucleotide sequence ID" value="NZ_BAAAIZ010000009.1"/>
</dbReference>
<accession>A0ABN1YKU4</accession>
<dbReference type="EMBL" id="BAAAIZ010000009">
    <property type="protein sequence ID" value="GAA1416841.1"/>
    <property type="molecule type" value="Genomic_DNA"/>
</dbReference>
<evidence type="ECO:0000313" key="2">
    <source>
        <dbReference type="Proteomes" id="UP001500973"/>
    </source>
</evidence>